<sequence length="202" mass="22617">MSSNVEQRLSQEASGREWKTNRTSLRALDVLTSDVPHLLIRTPPSSAIFGRHVPRQDIAKSVNGYDDGVGTNAADLASQVCLFSFQQSRDEQTIILPCQHEGGYDRLKQEIEALIADEQQCMSSSVPPDRWQLSGPWRVMRLRGPLEHHFIGIMQSLTTSFVQSGCSILALSTWDTDYLLLQEGQYERAVEGLKRDGWVVAS</sequence>
<dbReference type="InterPro" id="IPR045865">
    <property type="entry name" value="ACT-like_dom_sf"/>
</dbReference>
<dbReference type="AlphaFoldDB" id="A0A316U8A0"/>
<dbReference type="RefSeq" id="XP_025348234.1">
    <property type="nucleotide sequence ID" value="XM_025494267.1"/>
</dbReference>
<evidence type="ECO:0000259" key="1">
    <source>
        <dbReference type="Pfam" id="PF13840"/>
    </source>
</evidence>
<protein>
    <recommendedName>
        <fullName evidence="1">CASTOR ACT domain-containing protein</fullName>
    </recommendedName>
</protein>
<dbReference type="OrthoDB" id="58529at2759"/>
<gene>
    <name evidence="2" type="ORF">BCV69DRAFT_298860</name>
</gene>
<evidence type="ECO:0000313" key="2">
    <source>
        <dbReference type="EMBL" id="PWN21074.1"/>
    </source>
</evidence>
<keyword evidence="3" id="KW-1185">Reference proteome</keyword>
<dbReference type="Gene3D" id="3.30.2130.10">
    <property type="entry name" value="VC0802-like"/>
    <property type="match status" value="1"/>
</dbReference>
<dbReference type="EMBL" id="KZ819326">
    <property type="protein sequence ID" value="PWN21074.1"/>
    <property type="molecule type" value="Genomic_DNA"/>
</dbReference>
<feature type="domain" description="CASTOR ACT" evidence="1">
    <location>
        <begin position="136"/>
        <end position="194"/>
    </location>
</feature>
<name>A0A316U8A0_9BASI</name>
<dbReference type="SUPFAM" id="SSF55021">
    <property type="entry name" value="ACT-like"/>
    <property type="match status" value="1"/>
</dbReference>
<dbReference type="Proteomes" id="UP000245942">
    <property type="component" value="Unassembled WGS sequence"/>
</dbReference>
<proteinExistence type="predicted"/>
<dbReference type="GO" id="GO:0006520">
    <property type="term" value="P:amino acid metabolic process"/>
    <property type="evidence" value="ECO:0007669"/>
    <property type="project" value="UniProtKB-ARBA"/>
</dbReference>
<accession>A0A316U8A0</accession>
<dbReference type="InterPro" id="IPR027795">
    <property type="entry name" value="CASTOR_ACT_dom"/>
</dbReference>
<dbReference type="GeneID" id="37016001"/>
<reference evidence="2 3" key="1">
    <citation type="journal article" date="2018" name="Mol. Biol. Evol.">
        <title>Broad Genomic Sampling Reveals a Smut Pathogenic Ancestry of the Fungal Clade Ustilaginomycotina.</title>
        <authorList>
            <person name="Kijpornyongpan T."/>
            <person name="Mondo S.J."/>
            <person name="Barry K."/>
            <person name="Sandor L."/>
            <person name="Lee J."/>
            <person name="Lipzen A."/>
            <person name="Pangilinan J."/>
            <person name="LaButti K."/>
            <person name="Hainaut M."/>
            <person name="Henrissat B."/>
            <person name="Grigoriev I.V."/>
            <person name="Spatafora J.W."/>
            <person name="Aime M.C."/>
        </authorList>
    </citation>
    <scope>NUCLEOTIDE SEQUENCE [LARGE SCALE GENOMIC DNA]</scope>
    <source>
        <strain evidence="2 3">MCA 4718</strain>
    </source>
</reference>
<organism evidence="2 3">
    <name type="scientific">Pseudomicrostroma glucosiphilum</name>
    <dbReference type="NCBI Taxonomy" id="1684307"/>
    <lineage>
        <taxon>Eukaryota</taxon>
        <taxon>Fungi</taxon>
        <taxon>Dikarya</taxon>
        <taxon>Basidiomycota</taxon>
        <taxon>Ustilaginomycotina</taxon>
        <taxon>Exobasidiomycetes</taxon>
        <taxon>Microstromatales</taxon>
        <taxon>Microstromatales incertae sedis</taxon>
        <taxon>Pseudomicrostroma</taxon>
    </lineage>
</organism>
<dbReference type="GO" id="GO:0046394">
    <property type="term" value="P:carboxylic acid biosynthetic process"/>
    <property type="evidence" value="ECO:0007669"/>
    <property type="project" value="UniProtKB-ARBA"/>
</dbReference>
<dbReference type="Pfam" id="PF13840">
    <property type="entry name" value="ACT_7"/>
    <property type="match status" value="1"/>
</dbReference>
<evidence type="ECO:0000313" key="3">
    <source>
        <dbReference type="Proteomes" id="UP000245942"/>
    </source>
</evidence>